<dbReference type="Pfam" id="PF06067">
    <property type="entry name" value="DUF932"/>
    <property type="match status" value="1"/>
</dbReference>
<dbReference type="AlphaFoldDB" id="A0A4P2W0G8"/>
<dbReference type="Proteomes" id="UP000291236">
    <property type="component" value="Plasmid 79K"/>
</dbReference>
<keyword evidence="1" id="KW-0614">Plasmid</keyword>
<protein>
    <recommendedName>
        <fullName evidence="3">DUF945 domain-containing protein</fullName>
    </recommendedName>
</protein>
<organism evidence="1 2">
    <name type="scientific">Fluviispira sanaruensis</name>
    <dbReference type="NCBI Taxonomy" id="2493639"/>
    <lineage>
        <taxon>Bacteria</taxon>
        <taxon>Pseudomonadati</taxon>
        <taxon>Bdellovibrionota</taxon>
        <taxon>Oligoflexia</taxon>
        <taxon>Silvanigrellales</taxon>
        <taxon>Silvanigrellaceae</taxon>
        <taxon>Fluviispira</taxon>
    </lineage>
</organism>
<gene>
    <name evidence="1" type="ORF">JCM31447_31360</name>
</gene>
<evidence type="ECO:0008006" key="3">
    <source>
        <dbReference type="Google" id="ProtNLM"/>
    </source>
</evidence>
<reference evidence="1 2" key="1">
    <citation type="submission" date="2018-12" db="EMBL/GenBank/DDBJ databases">
        <title>Rubrispira sanarue gen. nov., sp., nov., a member of the order Silvanigrellales, isolated from a brackish lake in Hamamatsu Japan.</title>
        <authorList>
            <person name="Maejima Y."/>
            <person name="Iino T."/>
            <person name="Muraguchi Y."/>
            <person name="Fukuda K."/>
            <person name="Nojiri H."/>
            <person name="Ohkuma M."/>
            <person name="Moriuchi R."/>
            <person name="Dohra H."/>
            <person name="Kimbara K."/>
            <person name="Shintani M."/>
        </authorList>
    </citation>
    <scope>NUCLEOTIDE SEQUENCE [LARGE SCALE GENOMIC DNA]</scope>
    <source>
        <strain evidence="1 2">RF1110005</strain>
        <plasmid evidence="1 2">79K</plasmid>
    </source>
</reference>
<dbReference type="RefSeq" id="WP_130613099.1">
    <property type="nucleotide sequence ID" value="NZ_AP019369.1"/>
</dbReference>
<evidence type="ECO:0000313" key="2">
    <source>
        <dbReference type="Proteomes" id="UP000291236"/>
    </source>
</evidence>
<sequence>MFLNPYSHKEPFSMSELIKRVPAAFAQNASQDVSHKYNFISTEQVINALNEGGFHPYYAMQGRSRKEGKELVAKHVVKFRKEGTQLIRGDLIPEIVLSTSHDGTSAFRLDFGIHRVICSNGLVAPSSFAVSRSVRHKGYNDGDIIDAAFEVLSNCPDVEKNVTEMNKLILTEREREVFAEASLLLKYNDDDIEETLKENFSPTPSLLLVNRRRGDSGKDLFSTFNVIQENLIKGGQLFFGKDKSGFKVKKTTRPVKSVIEDLKLNKALWTLANKMLEIRS</sequence>
<proteinExistence type="predicted"/>
<name>A0A4P2W0G8_FLUSA</name>
<evidence type="ECO:0000313" key="1">
    <source>
        <dbReference type="EMBL" id="BBH54662.1"/>
    </source>
</evidence>
<dbReference type="EMBL" id="AP019369">
    <property type="protein sequence ID" value="BBH54662.1"/>
    <property type="molecule type" value="Genomic_DNA"/>
</dbReference>
<keyword evidence="2" id="KW-1185">Reference proteome</keyword>
<accession>A0A4P2W0G8</accession>
<geneLocation type="plasmid" evidence="1 2">
    <name>79K</name>
</geneLocation>
<dbReference type="KEGG" id="sbf:JCM31447_31360"/>
<dbReference type="InterPro" id="IPR026325">
    <property type="entry name" value="DUF932"/>
</dbReference>
<dbReference type="OrthoDB" id="4554729at2"/>